<accession>A0A1Y1ZLN4</accession>
<gene>
    <name evidence="2" type="ORF">BCR34DRAFT_565768</name>
</gene>
<feature type="chain" id="PRO_5012146729" evidence="1">
    <location>
        <begin position="21"/>
        <end position="303"/>
    </location>
</feature>
<evidence type="ECO:0000256" key="1">
    <source>
        <dbReference type="SAM" id="SignalP"/>
    </source>
</evidence>
<evidence type="ECO:0000313" key="2">
    <source>
        <dbReference type="EMBL" id="ORY11163.1"/>
    </source>
</evidence>
<evidence type="ECO:0000313" key="3">
    <source>
        <dbReference type="Proteomes" id="UP000193144"/>
    </source>
</evidence>
<reference evidence="2 3" key="1">
    <citation type="submission" date="2016-07" db="EMBL/GenBank/DDBJ databases">
        <title>Pervasive Adenine N6-methylation of Active Genes in Fungi.</title>
        <authorList>
            <consortium name="DOE Joint Genome Institute"/>
            <person name="Mondo S.J."/>
            <person name="Dannebaum R.O."/>
            <person name="Kuo R.C."/>
            <person name="Labutti K."/>
            <person name="Haridas S."/>
            <person name="Kuo A."/>
            <person name="Salamov A."/>
            <person name="Ahrendt S.R."/>
            <person name="Lipzen A."/>
            <person name="Sullivan W."/>
            <person name="Andreopoulos W.B."/>
            <person name="Clum A."/>
            <person name="Lindquist E."/>
            <person name="Daum C."/>
            <person name="Ramamoorthy G.K."/>
            <person name="Gryganskyi A."/>
            <person name="Culley D."/>
            <person name="Magnuson J.K."/>
            <person name="James T.Y."/>
            <person name="O'Malley M.A."/>
            <person name="Stajich J.E."/>
            <person name="Spatafora J.W."/>
            <person name="Visel A."/>
            <person name="Grigoriev I.V."/>
        </authorList>
    </citation>
    <scope>NUCLEOTIDE SEQUENCE [LARGE SCALE GENOMIC DNA]</scope>
    <source>
        <strain evidence="2 3">CBS 115471</strain>
    </source>
</reference>
<feature type="signal peptide" evidence="1">
    <location>
        <begin position="1"/>
        <end position="20"/>
    </location>
</feature>
<dbReference type="AlphaFoldDB" id="A0A1Y1ZLN4"/>
<name>A0A1Y1ZLN4_9PLEO</name>
<organism evidence="2 3">
    <name type="scientific">Clohesyomyces aquaticus</name>
    <dbReference type="NCBI Taxonomy" id="1231657"/>
    <lineage>
        <taxon>Eukaryota</taxon>
        <taxon>Fungi</taxon>
        <taxon>Dikarya</taxon>
        <taxon>Ascomycota</taxon>
        <taxon>Pezizomycotina</taxon>
        <taxon>Dothideomycetes</taxon>
        <taxon>Pleosporomycetidae</taxon>
        <taxon>Pleosporales</taxon>
        <taxon>Lindgomycetaceae</taxon>
        <taxon>Clohesyomyces</taxon>
    </lineage>
</organism>
<comment type="caution">
    <text evidence="2">The sequence shown here is derived from an EMBL/GenBank/DDBJ whole genome shotgun (WGS) entry which is preliminary data.</text>
</comment>
<protein>
    <submittedName>
        <fullName evidence="2">Uncharacterized protein</fullName>
    </submittedName>
</protein>
<keyword evidence="1" id="KW-0732">Signal</keyword>
<dbReference type="Proteomes" id="UP000193144">
    <property type="component" value="Unassembled WGS sequence"/>
</dbReference>
<keyword evidence="3" id="KW-1185">Reference proteome</keyword>
<sequence length="303" mass="31844">MHTTHLPALVTLSLAALSVAQKDRQAYCGNLEGIKAPNPAGCLDIKNHGVDPAATYGRDVWWSGNCKVRVAGPLLGGSSAPGADVQAAIQNILDTCDHGFEYIRDIKVEVYLCTVGSQQVECNSPLQHEIADAKRADMGISMGISSTVAFAPRRHLSNIPTTPNPNLANRALAPIPRDAEPYPGIICGGGPGSAQISDCDALAEQINGGVPDTKVLINLPYNAASQGCQVQIWPTTRDKKTAPASHVAAVIKEDAQMCADSSKSIIGFVENYLASDGRGAYHEFFGNFCGRLGQGSGDGCFPA</sequence>
<dbReference type="EMBL" id="MCFA01000064">
    <property type="protein sequence ID" value="ORY11163.1"/>
    <property type="molecule type" value="Genomic_DNA"/>
</dbReference>
<proteinExistence type="predicted"/>